<dbReference type="Pfam" id="PF12771">
    <property type="entry name" value="SusD-like_2"/>
    <property type="match status" value="1"/>
</dbReference>
<name>A0ABS9SE94_9BACT</name>
<dbReference type="Proteomes" id="UP001202248">
    <property type="component" value="Unassembled WGS sequence"/>
</dbReference>
<gene>
    <name evidence="1" type="ORF">MKP09_01470</name>
</gene>
<keyword evidence="1" id="KW-0449">Lipoprotein</keyword>
<dbReference type="InterPro" id="IPR011990">
    <property type="entry name" value="TPR-like_helical_dom_sf"/>
</dbReference>
<dbReference type="RefSeq" id="WP_240826104.1">
    <property type="nucleotide sequence ID" value="NZ_JAKWBL010000001.1"/>
</dbReference>
<dbReference type="InterPro" id="IPR041662">
    <property type="entry name" value="SusD-like_2"/>
</dbReference>
<protein>
    <submittedName>
        <fullName evidence="1">SusD/RagB family nutrient-binding outer membrane lipoprotein</fullName>
    </submittedName>
</protein>
<evidence type="ECO:0000313" key="2">
    <source>
        <dbReference type="Proteomes" id="UP001202248"/>
    </source>
</evidence>
<reference evidence="1 2" key="1">
    <citation type="submission" date="2022-02" db="EMBL/GenBank/DDBJ databases">
        <authorList>
            <person name="Min J."/>
        </authorList>
    </citation>
    <scope>NUCLEOTIDE SEQUENCE [LARGE SCALE GENOMIC DNA]</scope>
    <source>
        <strain evidence="1 2">GR10-1</strain>
    </source>
</reference>
<dbReference type="Gene3D" id="1.25.40.390">
    <property type="match status" value="1"/>
</dbReference>
<dbReference type="PROSITE" id="PS51257">
    <property type="entry name" value="PROKAR_LIPOPROTEIN"/>
    <property type="match status" value="1"/>
</dbReference>
<organism evidence="1 2">
    <name type="scientific">Niabella ginsengisoli</name>
    <dbReference type="NCBI Taxonomy" id="522298"/>
    <lineage>
        <taxon>Bacteria</taxon>
        <taxon>Pseudomonadati</taxon>
        <taxon>Bacteroidota</taxon>
        <taxon>Chitinophagia</taxon>
        <taxon>Chitinophagales</taxon>
        <taxon>Chitinophagaceae</taxon>
        <taxon>Niabella</taxon>
    </lineage>
</organism>
<proteinExistence type="predicted"/>
<comment type="caution">
    <text evidence="1">The sequence shown here is derived from an EMBL/GenBank/DDBJ whole genome shotgun (WGS) entry which is preliminary data.</text>
</comment>
<evidence type="ECO:0000313" key="1">
    <source>
        <dbReference type="EMBL" id="MCH5596682.1"/>
    </source>
</evidence>
<dbReference type="EMBL" id="JAKWBL010000001">
    <property type="protein sequence ID" value="MCH5596682.1"/>
    <property type="molecule type" value="Genomic_DNA"/>
</dbReference>
<sequence>MKKYSILTILIFVALVFTGCKKYLDVNKNENDPTEVPLSTLLPAAQVSLANSLAMGYGFSNILAVYTHQMTTRESPDQYGILPSEFYLNQGWAEIYENALADLDVIISQGSEDAARSDIYVGMAKILKAYAFSQLVDIFGDVPFSDFNKFPEGVRTPKFDGSSDIYPTLLTMLDEGIASLNGTENATSPTSDDLIYKGDKTKWIKAANTIKLKLYTQMRKVKDVQSEVQALLGTPANLINMTSESFYFLMDH</sequence>
<keyword evidence="2" id="KW-1185">Reference proteome</keyword>
<dbReference type="SUPFAM" id="SSF48452">
    <property type="entry name" value="TPR-like"/>
    <property type="match status" value="1"/>
</dbReference>
<accession>A0ABS9SE94</accession>